<organism evidence="1 2">
    <name type="scientific">Gracilimonas mengyeensis</name>
    <dbReference type="NCBI Taxonomy" id="1302730"/>
    <lineage>
        <taxon>Bacteria</taxon>
        <taxon>Pseudomonadati</taxon>
        <taxon>Balneolota</taxon>
        <taxon>Balneolia</taxon>
        <taxon>Balneolales</taxon>
        <taxon>Balneolaceae</taxon>
        <taxon>Gracilimonas</taxon>
    </lineage>
</organism>
<dbReference type="PANTHER" id="PTHR43393">
    <property type="entry name" value="CYTOKININ RIBOSIDE 5'-MONOPHOSPHATE PHOSPHORIBOHYDROLASE"/>
    <property type="match status" value="1"/>
</dbReference>
<dbReference type="SUPFAM" id="SSF102405">
    <property type="entry name" value="MCP/YpsA-like"/>
    <property type="match status" value="1"/>
</dbReference>
<dbReference type="Gene3D" id="3.40.50.450">
    <property type="match status" value="1"/>
</dbReference>
<reference evidence="1 2" key="1">
    <citation type="submission" date="2017-05" db="EMBL/GenBank/DDBJ databases">
        <authorList>
            <person name="Varghese N."/>
            <person name="Submissions S."/>
        </authorList>
    </citation>
    <scope>NUCLEOTIDE SEQUENCE [LARGE SCALE GENOMIC DNA]</scope>
    <source>
        <strain evidence="1 2">DSM 21985</strain>
    </source>
</reference>
<dbReference type="InterPro" id="IPR052341">
    <property type="entry name" value="LOG_family_nucleotidases"/>
</dbReference>
<dbReference type="InterPro" id="IPR041164">
    <property type="entry name" value="LDcluster4"/>
</dbReference>
<dbReference type="AlphaFoldDB" id="A0A521DDD9"/>
<gene>
    <name evidence="1" type="ORF">SAMN06265219_1083</name>
</gene>
<evidence type="ECO:0000313" key="2">
    <source>
        <dbReference type="Proteomes" id="UP000317557"/>
    </source>
</evidence>
<dbReference type="Proteomes" id="UP000317557">
    <property type="component" value="Unassembled WGS sequence"/>
</dbReference>
<dbReference type="PANTHER" id="PTHR43393:SF3">
    <property type="entry name" value="LYSINE DECARBOXYLASE-LIKE PROTEIN"/>
    <property type="match status" value="1"/>
</dbReference>
<accession>A0A521DDD9</accession>
<dbReference type="GO" id="GO:0005829">
    <property type="term" value="C:cytosol"/>
    <property type="evidence" value="ECO:0007669"/>
    <property type="project" value="TreeGrafter"/>
</dbReference>
<dbReference type="EMBL" id="FXTP01000008">
    <property type="protein sequence ID" value="SMO69161.1"/>
    <property type="molecule type" value="Genomic_DNA"/>
</dbReference>
<keyword evidence="2" id="KW-1185">Reference proteome</keyword>
<evidence type="ECO:0000313" key="1">
    <source>
        <dbReference type="EMBL" id="SMO69161.1"/>
    </source>
</evidence>
<evidence type="ECO:0008006" key="3">
    <source>
        <dbReference type="Google" id="ProtNLM"/>
    </source>
</evidence>
<protein>
    <recommendedName>
        <fullName evidence="3">TIGR00725 family protein</fullName>
    </recommendedName>
</protein>
<proteinExistence type="predicted"/>
<name>A0A521DDD9_9BACT</name>
<sequence length="156" mass="16057">MGPGSGATSSDLDTAYILGNALAQEGYLVLTGGRASGVMESAMKGAKAAGGTTIGILPSPDGANQSEFVDIAIKTDTGSGRNNINVLTSDVVIAVGVGAGTASEIALAIKNDKPVILMNQTDESLKFFYSLTHPRLYQAGEVEATLQLIKQVLKEK</sequence>
<dbReference type="Pfam" id="PF18306">
    <property type="entry name" value="LDcluster4"/>
    <property type="match status" value="1"/>
</dbReference>